<dbReference type="InterPro" id="IPR001608">
    <property type="entry name" value="Ala_racemase_N"/>
</dbReference>
<evidence type="ECO:0000256" key="2">
    <source>
        <dbReference type="ARBA" id="ARBA00023239"/>
    </source>
</evidence>
<dbReference type="CDD" id="cd06821">
    <property type="entry name" value="PLPDE_III_D-TA"/>
    <property type="match status" value="1"/>
</dbReference>
<proteinExistence type="inferred from homology"/>
<dbReference type="GO" id="GO:0036088">
    <property type="term" value="P:D-serine catabolic process"/>
    <property type="evidence" value="ECO:0007669"/>
    <property type="project" value="TreeGrafter"/>
</dbReference>
<feature type="domain" description="D-serine dehydratase-like" evidence="3">
    <location>
        <begin position="264"/>
        <end position="353"/>
    </location>
</feature>
<evidence type="ECO:0000313" key="5">
    <source>
        <dbReference type="Proteomes" id="UP000323426"/>
    </source>
</evidence>
<dbReference type="SUPFAM" id="SSF51419">
    <property type="entry name" value="PLP-binding barrel"/>
    <property type="match status" value="1"/>
</dbReference>
<dbReference type="Pfam" id="PF01168">
    <property type="entry name" value="Ala_racemase_N"/>
    <property type="match status" value="1"/>
</dbReference>
<dbReference type="Pfam" id="PF14031">
    <property type="entry name" value="D-ser_dehydrat"/>
    <property type="match status" value="1"/>
</dbReference>
<comment type="caution">
    <text evidence="4">The sequence shown here is derived from an EMBL/GenBank/DDBJ whole genome shotgun (WGS) entry which is preliminary data.</text>
</comment>
<dbReference type="GO" id="GO:0008721">
    <property type="term" value="F:D-serine ammonia-lyase activity"/>
    <property type="evidence" value="ECO:0007669"/>
    <property type="project" value="TreeGrafter"/>
</dbReference>
<evidence type="ECO:0000313" key="4">
    <source>
        <dbReference type="EMBL" id="KAA5541171.1"/>
    </source>
</evidence>
<dbReference type="SMART" id="SM01119">
    <property type="entry name" value="D-ser_dehydrat"/>
    <property type="match status" value="1"/>
</dbReference>
<dbReference type="InterPro" id="IPR042208">
    <property type="entry name" value="D-ser_dehydrat-like_sf"/>
</dbReference>
<comment type="similarity">
    <text evidence="1">Belongs to the DSD1 family.</text>
</comment>
<reference evidence="4 5" key="1">
    <citation type="submission" date="2019-09" db="EMBL/GenBank/DDBJ databases">
        <title>Genome sequence and assembly of Adhaeribacter sp.</title>
        <authorList>
            <person name="Chhetri G."/>
        </authorList>
    </citation>
    <scope>NUCLEOTIDE SEQUENCE [LARGE SCALE GENOMIC DNA]</scope>
    <source>
        <strain evidence="4 5">DK36</strain>
    </source>
</reference>
<dbReference type="InterPro" id="IPR029066">
    <property type="entry name" value="PLP-binding_barrel"/>
</dbReference>
<protein>
    <submittedName>
        <fullName evidence="4">D-TA family PLP-dependent enzyme</fullName>
    </submittedName>
</protein>
<dbReference type="InterPro" id="IPR026956">
    <property type="entry name" value="D-ser_dehydrat-like_dom"/>
</dbReference>
<dbReference type="PANTHER" id="PTHR28004">
    <property type="entry name" value="ZGC:162816-RELATED"/>
    <property type="match status" value="1"/>
</dbReference>
<gene>
    <name evidence="4" type="ORF">F0145_21300</name>
</gene>
<dbReference type="Gene3D" id="3.20.20.10">
    <property type="entry name" value="Alanine racemase"/>
    <property type="match status" value="1"/>
</dbReference>
<evidence type="ECO:0000259" key="3">
    <source>
        <dbReference type="SMART" id="SM01119"/>
    </source>
</evidence>
<dbReference type="Proteomes" id="UP000323426">
    <property type="component" value="Unassembled WGS sequence"/>
</dbReference>
<dbReference type="EMBL" id="VWSF01000023">
    <property type="protein sequence ID" value="KAA5541171.1"/>
    <property type="molecule type" value="Genomic_DNA"/>
</dbReference>
<dbReference type="RefSeq" id="WP_150091785.1">
    <property type="nucleotide sequence ID" value="NZ_VWSF01000023.1"/>
</dbReference>
<name>A0A5M6D103_9BACT</name>
<dbReference type="AlphaFoldDB" id="A0A5M6D103"/>
<sequence length="372" mass="40935">MQDVGNEWFILNNIQAIDTPALVVYPERVKENIRLLKSMVSGVEWLRPHVKTHKMAEVSQMLLAAGITKFKCATIAEAEMLGMASAPDVLLAYQPVGPKIARLQQLTQTYPNTQFSCLVDNPVTAAAIGEIFAKSGRELPVFIDLNVGMNRTGIQPGPTALALYVTCHRTAGIKPIGLHAYDGHIRDTDLSDRKEKSDAAFAPVEELVNEILNKGLPKPILVVGGTPTFPIHALRPSVECSPGTFIFWDWGYSQLLPEQQFNFAALVLTRVISKLDDETLCLDLGHKSVAAENPFPRVIFLNAPDVQAIGQSEEHFVVKVNAANNYQVGDVFYGVPIHICPTCALYEQAYVAEVGAIKTTWQVISRNRFITV</sequence>
<organism evidence="4 5">
    <name type="scientific">Adhaeribacter rhizoryzae</name>
    <dbReference type="NCBI Taxonomy" id="2607907"/>
    <lineage>
        <taxon>Bacteria</taxon>
        <taxon>Pseudomonadati</taxon>
        <taxon>Bacteroidota</taxon>
        <taxon>Cytophagia</taxon>
        <taxon>Cytophagales</taxon>
        <taxon>Hymenobacteraceae</taxon>
        <taxon>Adhaeribacter</taxon>
    </lineage>
</organism>
<evidence type="ECO:0000256" key="1">
    <source>
        <dbReference type="ARBA" id="ARBA00005323"/>
    </source>
</evidence>
<dbReference type="Gene3D" id="2.40.37.20">
    <property type="entry name" value="D-serine dehydratase-like domain"/>
    <property type="match status" value="1"/>
</dbReference>
<dbReference type="InterPro" id="IPR051466">
    <property type="entry name" value="D-amino_acid_metab_enzyme"/>
</dbReference>
<accession>A0A5M6D103</accession>
<keyword evidence="2" id="KW-0456">Lyase</keyword>
<dbReference type="PANTHER" id="PTHR28004:SF2">
    <property type="entry name" value="D-SERINE DEHYDRATASE"/>
    <property type="match status" value="1"/>
</dbReference>
<keyword evidence="5" id="KW-1185">Reference proteome</keyword>